<organism evidence="4 5">
    <name type="scientific">Luteolibacter arcticus</name>
    <dbReference type="NCBI Taxonomy" id="1581411"/>
    <lineage>
        <taxon>Bacteria</taxon>
        <taxon>Pseudomonadati</taxon>
        <taxon>Verrucomicrobiota</taxon>
        <taxon>Verrucomicrobiia</taxon>
        <taxon>Verrucomicrobiales</taxon>
        <taxon>Verrucomicrobiaceae</taxon>
        <taxon>Luteolibacter</taxon>
    </lineage>
</organism>
<dbReference type="EMBL" id="JAPDDT010000025">
    <property type="protein sequence ID" value="MCW1926383.1"/>
    <property type="molecule type" value="Genomic_DNA"/>
</dbReference>
<feature type="domain" description="DUF1549" evidence="1">
    <location>
        <begin position="119"/>
        <end position="326"/>
    </location>
</feature>
<dbReference type="Pfam" id="PF07583">
    <property type="entry name" value="PSCyt2"/>
    <property type="match status" value="1"/>
</dbReference>
<feature type="domain" description="DUF1553" evidence="2">
    <location>
        <begin position="681"/>
        <end position="937"/>
    </location>
</feature>
<sequence length="992" mass="109986">MPLVAHGEIRYGRDIRPILSDKCFFCHGPDPKTREEDLRLDIREEAIEAKAFVPGNPEKSRLIKFINATDEDDLMPPPESHKTLTQAEKQLLQDWIKAGAEYEPHWAYAAPNREPNQTIDSLVARDLEARKLGFSPPADPTTLLRRLHYDVIGLPPTPEQVAAFQQAHAKDPEAAIRGVVEQLLASPHFGERMAVGWLDAVRYSDTVGYHGDQERSASPYRDYVIDAFNSDKPFDQFTIEQIAGDLLPEATLSQKVAASYNRLNQLSEEGGIQDAEYLAKYQAERVRTTSAAWLGSTMACCECHDHKFDPFTAKDFYSFAAYFSDILERGACNNDGKYQEDLGKWTSQGIAFNEWGPLLPVPSAEQSARVQQVDAELGRLRQQHESRGGVDPRELDAWISKQRAMLASKAPYDAPLLDETLPNPASIDQPGFVDRAAAPVQAGTHSRKQESTGLVQHIATLKKPVTVREKDELYVWVYLDRAKPTKALMLQANVAGDWSHRAYWGDDAISYGKGGPTTAYHHAGKLPRAGGWVRLTVPAAAMGLPAGSVVGQLACTQFGGLIYWDNVGIHTSDPALRMSHLPAEAIALLQAAAPDKAKLATIYQQTTPAWQKLAGEIATLETERTNLLKSAPTVPMTISAKPREIRLLDRGDWQDKSGPIVDPAPPAFLTAAAPPATGRATRLDLARWIVRKDNPLTARVFVNRQWARLFGTGLSKDTGDLGLQGEYPVHPELLDWLAVEFMENRWSVKHVMRSILLSRTYQQASTPSPALAESDPQNRLLARQSQLRLPAELIRDNALAVSGLLNPAIGGRSAKPYQPAGYYRHLNFPEREYQADKGAQLYRRGLYTHWQRTFLHPMLKAFDAPTREECSPERTSSNTPLQALNLLNDPSFNEAARVLATRLLTEKEGENQLVARAWLRCLSRPPTAEELRILGEFHAQELARFNSTPAAAAQLLAIGELPAAKEIPPARLAAATSLARAILNLHEAITRY</sequence>
<evidence type="ECO:0000259" key="3">
    <source>
        <dbReference type="Pfam" id="PF07635"/>
    </source>
</evidence>
<dbReference type="InterPro" id="IPR011444">
    <property type="entry name" value="DUF1549"/>
</dbReference>
<dbReference type="RefSeq" id="WP_264490491.1">
    <property type="nucleotide sequence ID" value="NZ_JAPDDT010000025.1"/>
</dbReference>
<dbReference type="Pfam" id="PF07587">
    <property type="entry name" value="PSD1"/>
    <property type="match status" value="1"/>
</dbReference>
<dbReference type="InterPro" id="IPR011429">
    <property type="entry name" value="Cyt_c_Planctomycete-type"/>
</dbReference>
<evidence type="ECO:0000259" key="2">
    <source>
        <dbReference type="Pfam" id="PF07587"/>
    </source>
</evidence>
<accession>A0ABT3GS77</accession>
<dbReference type="PANTHER" id="PTHR35889">
    <property type="entry name" value="CYCLOINULO-OLIGOSACCHARIDE FRUCTANOTRANSFERASE-RELATED"/>
    <property type="match status" value="1"/>
</dbReference>
<dbReference type="Proteomes" id="UP001320876">
    <property type="component" value="Unassembled WGS sequence"/>
</dbReference>
<dbReference type="PANTHER" id="PTHR35889:SF3">
    <property type="entry name" value="F-BOX DOMAIN-CONTAINING PROTEIN"/>
    <property type="match status" value="1"/>
</dbReference>
<evidence type="ECO:0000313" key="5">
    <source>
        <dbReference type="Proteomes" id="UP001320876"/>
    </source>
</evidence>
<dbReference type="Pfam" id="PF07635">
    <property type="entry name" value="PSCyt1"/>
    <property type="match status" value="1"/>
</dbReference>
<evidence type="ECO:0000313" key="4">
    <source>
        <dbReference type="EMBL" id="MCW1926383.1"/>
    </source>
</evidence>
<evidence type="ECO:0000259" key="1">
    <source>
        <dbReference type="Pfam" id="PF07583"/>
    </source>
</evidence>
<reference evidence="4 5" key="1">
    <citation type="submission" date="2022-10" db="EMBL/GenBank/DDBJ databases">
        <title>Luteolibacter arcticus strain CCTCC AB 2014275, whole genome shotgun sequencing project.</title>
        <authorList>
            <person name="Zhao G."/>
            <person name="Shen L."/>
        </authorList>
    </citation>
    <scope>NUCLEOTIDE SEQUENCE [LARGE SCALE GENOMIC DNA]</scope>
    <source>
        <strain evidence="4 5">CCTCC AB 2014275</strain>
    </source>
</reference>
<keyword evidence="5" id="KW-1185">Reference proteome</keyword>
<protein>
    <submittedName>
        <fullName evidence="4">PSD1 and planctomycete cytochrome C domain-containing protein</fullName>
    </submittedName>
</protein>
<name>A0ABT3GS77_9BACT</name>
<dbReference type="InterPro" id="IPR022655">
    <property type="entry name" value="DUF1553"/>
</dbReference>
<comment type="caution">
    <text evidence="4">The sequence shown here is derived from an EMBL/GenBank/DDBJ whole genome shotgun (WGS) entry which is preliminary data.</text>
</comment>
<proteinExistence type="predicted"/>
<feature type="domain" description="Cytochrome C Planctomycete-type" evidence="3">
    <location>
        <begin position="23"/>
        <end position="79"/>
    </location>
</feature>
<gene>
    <name evidence="4" type="ORF">OKA05_27780</name>
</gene>